<name>T1K724_TETUR</name>
<protein>
    <recommendedName>
        <fullName evidence="10">Cytochrome P450</fullName>
    </recommendedName>
</protein>
<evidence type="ECO:0000256" key="3">
    <source>
        <dbReference type="ARBA" id="ARBA00023004"/>
    </source>
</evidence>
<dbReference type="PANTHER" id="PTHR24300">
    <property type="entry name" value="CYTOCHROME P450 508A4-RELATED"/>
    <property type="match status" value="1"/>
</dbReference>
<dbReference type="InterPro" id="IPR036396">
    <property type="entry name" value="Cyt_P450_sf"/>
</dbReference>
<dbReference type="InterPro" id="IPR050182">
    <property type="entry name" value="Cytochrome_P450_fam2"/>
</dbReference>
<reference evidence="9" key="1">
    <citation type="submission" date="2011-08" db="EMBL/GenBank/DDBJ databases">
        <authorList>
            <person name="Rombauts S."/>
        </authorList>
    </citation>
    <scope>NUCLEOTIDE SEQUENCE</scope>
    <source>
        <strain evidence="9">London</strain>
    </source>
</reference>
<evidence type="ECO:0000256" key="6">
    <source>
        <dbReference type="RuleBase" id="RU000461"/>
    </source>
</evidence>
<dbReference type="InterPro" id="IPR001128">
    <property type="entry name" value="Cyt_P450"/>
</dbReference>
<evidence type="ECO:0000256" key="2">
    <source>
        <dbReference type="ARBA" id="ARBA00022723"/>
    </source>
</evidence>
<feature type="transmembrane region" description="Helical" evidence="7">
    <location>
        <begin position="220"/>
        <end position="239"/>
    </location>
</feature>
<dbReference type="InterPro" id="IPR002401">
    <property type="entry name" value="Cyt_P450_E_grp-I"/>
</dbReference>
<evidence type="ECO:0000256" key="1">
    <source>
        <dbReference type="ARBA" id="ARBA00010617"/>
    </source>
</evidence>
<accession>T1K724</accession>
<comment type="similarity">
    <text evidence="1 6">Belongs to the cytochrome P450 family.</text>
</comment>
<keyword evidence="6" id="KW-0560">Oxidoreductase</keyword>
<evidence type="ECO:0008006" key="10">
    <source>
        <dbReference type="Google" id="ProtNLM"/>
    </source>
</evidence>
<dbReference type="PANTHER" id="PTHR24300:SF375">
    <property type="entry name" value="CYTOCHROME P450 FAMILY"/>
    <property type="match status" value="1"/>
</dbReference>
<keyword evidence="7" id="KW-1133">Transmembrane helix</keyword>
<keyword evidence="7" id="KW-0812">Transmembrane</keyword>
<organism evidence="8 9">
    <name type="scientific">Tetranychus urticae</name>
    <name type="common">Two-spotted spider mite</name>
    <dbReference type="NCBI Taxonomy" id="32264"/>
    <lineage>
        <taxon>Eukaryota</taxon>
        <taxon>Metazoa</taxon>
        <taxon>Ecdysozoa</taxon>
        <taxon>Arthropoda</taxon>
        <taxon>Chelicerata</taxon>
        <taxon>Arachnida</taxon>
        <taxon>Acari</taxon>
        <taxon>Acariformes</taxon>
        <taxon>Trombidiformes</taxon>
        <taxon>Prostigmata</taxon>
        <taxon>Eleutherengona</taxon>
        <taxon>Raphignathae</taxon>
        <taxon>Tetranychoidea</taxon>
        <taxon>Tetranychidae</taxon>
        <taxon>Tetranychus</taxon>
    </lineage>
</organism>
<dbReference type="GO" id="GO:0006805">
    <property type="term" value="P:xenobiotic metabolic process"/>
    <property type="evidence" value="ECO:0007669"/>
    <property type="project" value="TreeGrafter"/>
</dbReference>
<keyword evidence="9" id="KW-1185">Reference proteome</keyword>
<dbReference type="PROSITE" id="PS00086">
    <property type="entry name" value="CYTOCHROME_P450"/>
    <property type="match status" value="1"/>
</dbReference>
<evidence type="ECO:0000313" key="8">
    <source>
        <dbReference type="EnsemblMetazoa" id="tetur06g02650.1"/>
    </source>
</evidence>
<feature type="binding site" description="axial binding residue" evidence="5">
    <location>
        <position position="221"/>
    </location>
    <ligand>
        <name>heme</name>
        <dbReference type="ChEBI" id="CHEBI:30413"/>
    </ligand>
    <ligandPart>
        <name>Fe</name>
        <dbReference type="ChEBI" id="CHEBI:18248"/>
    </ligandPart>
</feature>
<keyword evidence="7" id="KW-0472">Membrane</keyword>
<dbReference type="InterPro" id="IPR017972">
    <property type="entry name" value="Cyt_P450_CS"/>
</dbReference>
<comment type="cofactor">
    <cofactor evidence="5">
        <name>heme</name>
        <dbReference type="ChEBI" id="CHEBI:30413"/>
    </cofactor>
</comment>
<evidence type="ECO:0000256" key="7">
    <source>
        <dbReference type="SAM" id="Phobius"/>
    </source>
</evidence>
<dbReference type="PRINTS" id="PR00463">
    <property type="entry name" value="EP450I"/>
</dbReference>
<dbReference type="EMBL" id="CAEY01001799">
    <property type="status" value="NOT_ANNOTATED_CDS"/>
    <property type="molecule type" value="Genomic_DNA"/>
</dbReference>
<evidence type="ECO:0000256" key="4">
    <source>
        <dbReference type="ARBA" id="ARBA00023033"/>
    </source>
</evidence>
<keyword evidence="3 5" id="KW-0408">Iron</keyword>
<dbReference type="GO" id="GO:0005506">
    <property type="term" value="F:iron ion binding"/>
    <property type="evidence" value="ECO:0007669"/>
    <property type="project" value="InterPro"/>
</dbReference>
<evidence type="ECO:0000313" key="9">
    <source>
        <dbReference type="Proteomes" id="UP000015104"/>
    </source>
</evidence>
<dbReference type="Gene3D" id="1.10.630.10">
    <property type="entry name" value="Cytochrome P450"/>
    <property type="match status" value="2"/>
</dbReference>
<keyword evidence="2 5" id="KW-0479">Metal-binding</keyword>
<dbReference type="EnsemblMetazoa" id="tetur06g02650.1">
    <property type="protein sequence ID" value="tetur06g02650.1"/>
    <property type="gene ID" value="tetur06g02650"/>
</dbReference>
<proteinExistence type="inferred from homology"/>
<dbReference type="SUPFAM" id="SSF48264">
    <property type="entry name" value="Cytochrome P450"/>
    <property type="match status" value="2"/>
</dbReference>
<dbReference type="eggNOG" id="KOG0156">
    <property type="taxonomic scope" value="Eukaryota"/>
</dbReference>
<dbReference type="GO" id="GO:0006082">
    <property type="term" value="P:organic acid metabolic process"/>
    <property type="evidence" value="ECO:0007669"/>
    <property type="project" value="TreeGrafter"/>
</dbReference>
<keyword evidence="4 6" id="KW-0503">Monooxygenase</keyword>
<keyword evidence="5 6" id="KW-0349">Heme</keyword>
<dbReference type="GO" id="GO:0005737">
    <property type="term" value="C:cytoplasm"/>
    <property type="evidence" value="ECO:0007669"/>
    <property type="project" value="TreeGrafter"/>
</dbReference>
<dbReference type="AlphaFoldDB" id="T1K724"/>
<reference evidence="8" key="2">
    <citation type="submission" date="2015-06" db="UniProtKB">
        <authorList>
            <consortium name="EnsemblMetazoa"/>
        </authorList>
    </citation>
    <scope>IDENTIFICATION</scope>
</reference>
<sequence>MTANRREMKKTPVKLNSFAYIHLTELAKNYGSVFSFKCGQFDVVVINEVKAIEEAFKNELACPNTSFIPEFEPSFLDMSGEPWRLQRRVALTILRNVGLGKSTLEGKIKEEIGFFIESIKSTHGAKVDFNEFIGLSVANNVSILMFGHRFEYNDPIAIEMIHNTKQVSENIEYFNKFLFMPSITSLVSLAARFSSDYNKTNGTKVVKSQNFMTFSGGKRICPGATLALIELFFYLVSIVQNFRVSAPE</sequence>
<evidence type="ECO:0000256" key="5">
    <source>
        <dbReference type="PIRSR" id="PIRSR602401-1"/>
    </source>
</evidence>
<dbReference type="GO" id="GO:0016712">
    <property type="term" value="F:oxidoreductase activity, acting on paired donors, with incorporation or reduction of molecular oxygen, reduced flavin or flavoprotein as one donor, and incorporation of one atom of oxygen"/>
    <property type="evidence" value="ECO:0007669"/>
    <property type="project" value="TreeGrafter"/>
</dbReference>
<dbReference type="Pfam" id="PF00067">
    <property type="entry name" value="p450"/>
    <property type="match status" value="2"/>
</dbReference>
<dbReference type="GO" id="GO:0020037">
    <property type="term" value="F:heme binding"/>
    <property type="evidence" value="ECO:0007669"/>
    <property type="project" value="InterPro"/>
</dbReference>
<dbReference type="HOGENOM" id="CLU_1121339_0_0_1"/>
<dbReference type="Proteomes" id="UP000015104">
    <property type="component" value="Unassembled WGS sequence"/>
</dbReference>